<evidence type="ECO:0000256" key="1">
    <source>
        <dbReference type="ARBA" id="ARBA00008060"/>
    </source>
</evidence>
<name>A0ABN8NM30_9CNID</name>
<keyword evidence="10" id="KW-1185">Reference proteome</keyword>
<dbReference type="EMBL" id="CALNXK010000027">
    <property type="protein sequence ID" value="CAH3114669.1"/>
    <property type="molecule type" value="Genomic_DNA"/>
</dbReference>
<feature type="coiled-coil region" evidence="7">
    <location>
        <begin position="118"/>
        <end position="152"/>
    </location>
</feature>
<keyword evidence="7" id="KW-0175">Coiled coil</keyword>
<evidence type="ECO:0000256" key="5">
    <source>
        <dbReference type="ARBA" id="ARBA00025380"/>
    </source>
</evidence>
<dbReference type="InterPro" id="IPR010760">
    <property type="entry name" value="DNA-repair_Swi5"/>
</dbReference>
<evidence type="ECO:0000256" key="3">
    <source>
        <dbReference type="ARBA" id="ARBA00022763"/>
    </source>
</evidence>
<organism evidence="9 10">
    <name type="scientific">Porites lobata</name>
    <dbReference type="NCBI Taxonomy" id="104759"/>
    <lineage>
        <taxon>Eukaryota</taxon>
        <taxon>Metazoa</taxon>
        <taxon>Cnidaria</taxon>
        <taxon>Anthozoa</taxon>
        <taxon>Hexacorallia</taxon>
        <taxon>Scleractinia</taxon>
        <taxon>Fungiina</taxon>
        <taxon>Poritidae</taxon>
        <taxon>Porites</taxon>
    </lineage>
</organism>
<reference evidence="9 10" key="1">
    <citation type="submission" date="2022-05" db="EMBL/GenBank/DDBJ databases">
        <authorList>
            <consortium name="Genoscope - CEA"/>
            <person name="William W."/>
        </authorList>
    </citation>
    <scope>NUCLEOTIDE SEQUENCE [LARGE SCALE GENOMIC DNA]</scope>
</reference>
<sequence>MAARTQSSECFVFDIFQSKNEPLTFAEIVEISSLPPLEAEKVLQRLESEQKICLKKDSEATLYVLNVPDDKTKQTAKPKTPASFRVRPALTARSSSKLRQPFKSPLQSKQQNMLAEEKPTLSDEILSLEAKLEILDREIEELSQEYSEEELQQHIDKLHEYNEIKDVGQLLIGKLAEIDGTTTKDMYKEFGLNLED</sequence>
<evidence type="ECO:0000256" key="7">
    <source>
        <dbReference type="SAM" id="Coils"/>
    </source>
</evidence>
<gene>
    <name evidence="9" type="ORF">PLOB_00023035</name>
</gene>
<evidence type="ECO:0000256" key="8">
    <source>
        <dbReference type="SAM" id="MobiDB-lite"/>
    </source>
</evidence>
<evidence type="ECO:0000256" key="4">
    <source>
        <dbReference type="ARBA" id="ARBA00023204"/>
    </source>
</evidence>
<evidence type="ECO:0000313" key="10">
    <source>
        <dbReference type="Proteomes" id="UP001159405"/>
    </source>
</evidence>
<keyword evidence="4" id="KW-0234">DNA repair</keyword>
<evidence type="ECO:0000256" key="2">
    <source>
        <dbReference type="ARBA" id="ARBA00019825"/>
    </source>
</evidence>
<proteinExistence type="inferred from homology"/>
<protein>
    <recommendedName>
        <fullName evidence="2">DNA repair protein SWI5 homolog</fullName>
    </recommendedName>
    <alternativeName>
        <fullName evidence="6">Protein SAE3 homolog</fullName>
    </alternativeName>
</protein>
<comment type="similarity">
    <text evidence="1">Belongs to the SWI5/SAE3 family.</text>
</comment>
<comment type="caution">
    <text evidence="9">The sequence shown here is derived from an EMBL/GenBank/DDBJ whole genome shotgun (WGS) entry which is preliminary data.</text>
</comment>
<dbReference type="Pfam" id="PF07061">
    <property type="entry name" value="Swi5"/>
    <property type="match status" value="1"/>
</dbReference>
<evidence type="ECO:0000256" key="6">
    <source>
        <dbReference type="ARBA" id="ARBA00030081"/>
    </source>
</evidence>
<dbReference type="PANTHER" id="PTHR28529:SF2">
    <property type="entry name" value="DNA REPAIR PROTEIN SWI5 HOMOLOG"/>
    <property type="match status" value="1"/>
</dbReference>
<keyword evidence="3" id="KW-0227">DNA damage</keyword>
<dbReference type="PANTHER" id="PTHR28529">
    <property type="entry name" value="DNA REPAIR PROTEIN SWI5 HOMOLOG"/>
    <property type="match status" value="1"/>
</dbReference>
<feature type="region of interest" description="Disordered" evidence="8">
    <location>
        <begin position="95"/>
        <end position="117"/>
    </location>
</feature>
<comment type="function">
    <text evidence="5">Component of the swi5-sfr1 complex, a complex required for double-strand break repair via homologous recombination.</text>
</comment>
<accession>A0ABN8NM30</accession>
<dbReference type="Gene3D" id="1.20.5.170">
    <property type="match status" value="1"/>
</dbReference>
<dbReference type="Proteomes" id="UP001159405">
    <property type="component" value="Unassembled WGS sequence"/>
</dbReference>
<evidence type="ECO:0000313" key="9">
    <source>
        <dbReference type="EMBL" id="CAH3114669.1"/>
    </source>
</evidence>